<dbReference type="Gene3D" id="2.60.60.40">
    <property type="match status" value="1"/>
</dbReference>
<protein>
    <submittedName>
        <fullName evidence="9">T9SS type A sorting domain-containing protein</fullName>
    </submittedName>
</protein>
<dbReference type="PANTHER" id="PTHR31297:SF41">
    <property type="entry name" value="ENDOGLUCANASE, PUTATIVE (AFU_ORTHOLOGUE AFUA_5G01830)-RELATED"/>
    <property type="match status" value="1"/>
</dbReference>
<evidence type="ECO:0000313" key="9">
    <source>
        <dbReference type="EMBL" id="MTI25160.1"/>
    </source>
</evidence>
<dbReference type="InterPro" id="IPR001547">
    <property type="entry name" value="Glyco_hydro_5"/>
</dbReference>
<sequence>MIRINSYELSVLPRAGSANSFKSKLKVLANGWRNLMLLLCGLMMSLTVYSQLPTAQQVAANMKVGWNLGNTLEAIGGETNWGNPMTNQQLINSVKAAGFNTVRLPVSWDQYANQSNNQIDAAWMARVKEVVDYCISNDLYVILNIHWDGGWLEENVTTAQQQAVNAKQNAYWTQIANYFKAYDEHLLFASANEPHVEDATGMSVLLSYHQTFVDAVRATGGNNSSRTLIVQGPKTDIETTNSLMNTLPTDQIANRMMVEVHYYSPYQFCLMDKDESWGSMFYYWGNGYHSTANTSRNATWGEESYVDETFGLMKSKFADKGIPVILGEFAAKKRSGIPEESLHIASREYYHKYIVQSAIDHGMIPVYWDHGQPEFALFNRSTGAVVDQGNLNAIMEGAATSCTPTQITPYVQVNGGSWAQTSSATLDAGGSVKFGPQPSQGGSWSWSGPNSFSATTREVTVSNIQSNQAGDYVATYTNTGGCTSTHTFKVTVNGNAGGGTGTILREYWTGISGTSISNLTSSSNYPNNPSGSEQLSSLEGPTNWGSNYGTRIRGYIHPGTTGSYTFWVAGDDNTELYLSTDDNPGNKSRIAYLSGWTNSREWTKYSTQQSASVTLTAGQKYYVEVLHKEGSGGDNVAVAWQGPGISRQVIAGSYLSPYSASSIVVRARGTQGDETVELRVGSQTVATWTLTTSYANYTASGSGAVSVYFTNDNGGRDVQIDYVTVGGTTYQSENQSTNTGVWQNSSCGGSNSEWLHCNGHISYATAGSSSARTAQVESGVSNTEEIVDVTIYPNPSQEGNFSITVPKAMENATVHVFDNKGRQVYENVAVGSGTLDINIGLKAGVYLIKLTAEKASLTKKLIVK</sequence>
<keyword evidence="6" id="KW-0624">Polysaccharide degradation</keyword>
<dbReference type="Gene3D" id="3.20.20.80">
    <property type="entry name" value="Glycosidases"/>
    <property type="match status" value="1"/>
</dbReference>
<dbReference type="RefSeq" id="WP_155171194.1">
    <property type="nucleotide sequence ID" value="NZ_BAAAFL010000012.1"/>
</dbReference>
<dbReference type="SUPFAM" id="SSF51445">
    <property type="entry name" value="(Trans)glycosidases"/>
    <property type="match status" value="1"/>
</dbReference>
<dbReference type="SUPFAM" id="SSF56988">
    <property type="entry name" value="Anthrax protective antigen"/>
    <property type="match status" value="1"/>
</dbReference>
<dbReference type="InterPro" id="IPR013783">
    <property type="entry name" value="Ig-like_fold"/>
</dbReference>
<dbReference type="InterPro" id="IPR011658">
    <property type="entry name" value="PA14_dom"/>
</dbReference>
<gene>
    <name evidence="9" type="ORF">E1163_09425</name>
</gene>
<feature type="region of interest" description="Disordered" evidence="7">
    <location>
        <begin position="520"/>
        <end position="540"/>
    </location>
</feature>
<evidence type="ECO:0000256" key="6">
    <source>
        <dbReference type="ARBA" id="ARBA00023326"/>
    </source>
</evidence>
<keyword evidence="3" id="KW-0136">Cellulose degradation</keyword>
<evidence type="ECO:0000256" key="4">
    <source>
        <dbReference type="ARBA" id="ARBA00023277"/>
    </source>
</evidence>
<dbReference type="Pfam" id="PF07691">
    <property type="entry name" value="PA14"/>
    <property type="match status" value="1"/>
</dbReference>
<evidence type="ECO:0000256" key="1">
    <source>
        <dbReference type="ARBA" id="ARBA00005641"/>
    </source>
</evidence>
<dbReference type="Pfam" id="PF00150">
    <property type="entry name" value="Cellulase"/>
    <property type="match status" value="1"/>
</dbReference>
<dbReference type="Gene3D" id="2.60.120.1560">
    <property type="match status" value="1"/>
</dbReference>
<keyword evidence="2" id="KW-0378">Hydrolase</keyword>
<evidence type="ECO:0000256" key="2">
    <source>
        <dbReference type="ARBA" id="ARBA00022801"/>
    </source>
</evidence>
<comment type="similarity">
    <text evidence="1">Belongs to the glycosyl hydrolase 5 (cellulase A) family.</text>
</comment>
<evidence type="ECO:0000256" key="7">
    <source>
        <dbReference type="SAM" id="MobiDB-lite"/>
    </source>
</evidence>
<dbReference type="InterPro" id="IPR017853">
    <property type="entry name" value="GH"/>
</dbReference>
<dbReference type="PANTHER" id="PTHR31297">
    <property type="entry name" value="GLUCAN ENDO-1,6-BETA-GLUCOSIDASE B"/>
    <property type="match status" value="1"/>
</dbReference>
<comment type="caution">
    <text evidence="9">The sequence shown here is derived from an EMBL/GenBank/DDBJ whole genome shotgun (WGS) entry which is preliminary data.</text>
</comment>
<dbReference type="Pfam" id="PF16841">
    <property type="entry name" value="CBM60"/>
    <property type="match status" value="1"/>
</dbReference>
<organism evidence="9 10">
    <name type="scientific">Fulvivirga kasyanovii</name>
    <dbReference type="NCBI Taxonomy" id="396812"/>
    <lineage>
        <taxon>Bacteria</taxon>
        <taxon>Pseudomonadati</taxon>
        <taxon>Bacteroidota</taxon>
        <taxon>Cytophagia</taxon>
        <taxon>Cytophagales</taxon>
        <taxon>Fulvivirgaceae</taxon>
        <taxon>Fulvivirga</taxon>
    </lineage>
</organism>
<accession>A0ABW9RPY7</accession>
<dbReference type="EMBL" id="SMLW01000489">
    <property type="protein sequence ID" value="MTI25160.1"/>
    <property type="molecule type" value="Genomic_DNA"/>
</dbReference>
<dbReference type="SMART" id="SM00758">
    <property type="entry name" value="PA14"/>
    <property type="match status" value="1"/>
</dbReference>
<dbReference type="Pfam" id="PF18962">
    <property type="entry name" value="Por_Secre_tail"/>
    <property type="match status" value="1"/>
</dbReference>
<name>A0ABW9RPY7_9BACT</name>
<dbReference type="InterPro" id="IPR050386">
    <property type="entry name" value="Glycosyl_hydrolase_5"/>
</dbReference>
<evidence type="ECO:0000313" key="10">
    <source>
        <dbReference type="Proteomes" id="UP000798808"/>
    </source>
</evidence>
<keyword evidence="10" id="KW-1185">Reference proteome</keyword>
<evidence type="ECO:0000259" key="8">
    <source>
        <dbReference type="PROSITE" id="PS51820"/>
    </source>
</evidence>
<keyword evidence="5" id="KW-0326">Glycosidase</keyword>
<dbReference type="InterPro" id="IPR037524">
    <property type="entry name" value="PA14/GLEYA"/>
</dbReference>
<feature type="domain" description="PA14" evidence="8">
    <location>
        <begin position="498"/>
        <end position="654"/>
    </location>
</feature>
<dbReference type="Gene3D" id="2.60.40.10">
    <property type="entry name" value="Immunoglobulins"/>
    <property type="match status" value="1"/>
</dbReference>
<dbReference type="InterPro" id="IPR031768">
    <property type="entry name" value="CBM60_xylan-bd"/>
</dbReference>
<evidence type="ECO:0000256" key="5">
    <source>
        <dbReference type="ARBA" id="ARBA00023295"/>
    </source>
</evidence>
<proteinExistence type="inferred from homology"/>
<dbReference type="Proteomes" id="UP000798808">
    <property type="component" value="Unassembled WGS sequence"/>
</dbReference>
<feature type="compositionally biased region" description="Low complexity" evidence="7">
    <location>
        <begin position="520"/>
        <end position="532"/>
    </location>
</feature>
<dbReference type="PROSITE" id="PS51820">
    <property type="entry name" value="PA14"/>
    <property type="match status" value="1"/>
</dbReference>
<reference evidence="9 10" key="1">
    <citation type="submission" date="2019-02" db="EMBL/GenBank/DDBJ databases">
        <authorList>
            <person name="Goldberg S.R."/>
            <person name="Haltli B.A."/>
            <person name="Correa H."/>
            <person name="Russell K.G."/>
        </authorList>
    </citation>
    <scope>NUCLEOTIDE SEQUENCE [LARGE SCALE GENOMIC DNA]</scope>
    <source>
        <strain evidence="9 10">JCM 16186</strain>
    </source>
</reference>
<dbReference type="InterPro" id="IPR026444">
    <property type="entry name" value="Secre_tail"/>
</dbReference>
<evidence type="ECO:0000256" key="3">
    <source>
        <dbReference type="ARBA" id="ARBA00023001"/>
    </source>
</evidence>
<dbReference type="NCBIfam" id="TIGR04183">
    <property type="entry name" value="Por_Secre_tail"/>
    <property type="match status" value="1"/>
</dbReference>
<keyword evidence="4" id="KW-0119">Carbohydrate metabolism</keyword>